<feature type="region of interest" description="Disordered" evidence="9">
    <location>
        <begin position="1"/>
        <end position="41"/>
    </location>
</feature>
<dbReference type="PROSITE" id="PS50006">
    <property type="entry name" value="FHA_DOMAIN"/>
    <property type="match status" value="1"/>
</dbReference>
<feature type="compositionally biased region" description="Polar residues" evidence="9">
    <location>
        <begin position="1309"/>
        <end position="1318"/>
    </location>
</feature>
<dbReference type="GO" id="GO:0005813">
    <property type="term" value="C:centrosome"/>
    <property type="evidence" value="ECO:0007669"/>
    <property type="project" value="UniProtKB-SubCell"/>
</dbReference>
<feature type="compositionally biased region" description="Basic and acidic residues" evidence="9">
    <location>
        <begin position="320"/>
        <end position="330"/>
    </location>
</feature>
<dbReference type="eggNOG" id="ENOG502QWAE">
    <property type="taxonomic scope" value="Eukaryota"/>
</dbReference>
<feature type="compositionally biased region" description="Basic residues" evidence="9">
    <location>
        <begin position="396"/>
        <end position="407"/>
    </location>
</feature>
<dbReference type="Proteomes" id="UP000007799">
    <property type="component" value="Unassembled WGS sequence"/>
</dbReference>
<dbReference type="OMA" id="PHETSCH"/>
<feature type="compositionally biased region" description="Polar residues" evidence="9">
    <location>
        <begin position="907"/>
        <end position="920"/>
    </location>
</feature>
<feature type="compositionally biased region" description="Basic and acidic residues" evidence="9">
    <location>
        <begin position="578"/>
        <end position="590"/>
    </location>
</feature>
<dbReference type="OrthoDB" id="687730at2759"/>
<feature type="compositionally biased region" description="Basic and acidic residues" evidence="9">
    <location>
        <begin position="373"/>
        <end position="383"/>
    </location>
</feature>
<feature type="coiled-coil region" evidence="8">
    <location>
        <begin position="1696"/>
        <end position="1783"/>
    </location>
</feature>
<dbReference type="PANTHER" id="PTHR18879:SF20">
    <property type="entry name" value="CENTROSOMAL PROTEIN OF 290 KDA"/>
    <property type="match status" value="1"/>
</dbReference>
<feature type="region of interest" description="Disordered" evidence="9">
    <location>
        <begin position="1033"/>
        <end position="1061"/>
    </location>
</feature>
<evidence type="ECO:0000313" key="11">
    <source>
        <dbReference type="EMBL" id="EGD82952.1"/>
    </source>
</evidence>
<dbReference type="SMART" id="SM00240">
    <property type="entry name" value="FHA"/>
    <property type="match status" value="1"/>
</dbReference>
<feature type="compositionally biased region" description="Basic and acidic residues" evidence="9">
    <location>
        <begin position="528"/>
        <end position="546"/>
    </location>
</feature>
<feature type="compositionally biased region" description="Basic residues" evidence="9">
    <location>
        <begin position="515"/>
        <end position="525"/>
    </location>
</feature>
<keyword evidence="6" id="KW-0206">Cytoskeleton</keyword>
<evidence type="ECO:0000256" key="6">
    <source>
        <dbReference type="ARBA" id="ARBA00023212"/>
    </source>
</evidence>
<feature type="compositionally biased region" description="Basic and acidic residues" evidence="9">
    <location>
        <begin position="243"/>
        <end position="254"/>
    </location>
</feature>
<feature type="compositionally biased region" description="Polar residues" evidence="9">
    <location>
        <begin position="969"/>
        <end position="984"/>
    </location>
</feature>
<dbReference type="InterPro" id="IPR026201">
    <property type="entry name" value="Cep290"/>
</dbReference>
<evidence type="ECO:0000256" key="2">
    <source>
        <dbReference type="ARBA" id="ARBA00004300"/>
    </source>
</evidence>
<comment type="subcellular location">
    <subcellularLocation>
        <location evidence="1">Cytoplasm</location>
        <location evidence="1">Cytoskeleton</location>
        <location evidence="1">Cilium basal body</location>
    </subcellularLocation>
    <subcellularLocation>
        <location evidence="2">Cytoplasm</location>
        <location evidence="2">Cytoskeleton</location>
        <location evidence="2">Microtubule organizing center</location>
        <location evidence="2">Centrosome</location>
    </subcellularLocation>
</comment>
<evidence type="ECO:0000259" key="10">
    <source>
        <dbReference type="PROSITE" id="PS50006"/>
    </source>
</evidence>
<evidence type="ECO:0000256" key="3">
    <source>
        <dbReference type="ARBA" id="ARBA00022490"/>
    </source>
</evidence>
<feature type="region of interest" description="Disordered" evidence="9">
    <location>
        <begin position="844"/>
        <end position="920"/>
    </location>
</feature>
<feature type="coiled-coil region" evidence="8">
    <location>
        <begin position="1526"/>
        <end position="1667"/>
    </location>
</feature>
<evidence type="ECO:0000256" key="4">
    <source>
        <dbReference type="ARBA" id="ARBA00022794"/>
    </source>
</evidence>
<dbReference type="KEGG" id="sre:PTSG_03587"/>
<dbReference type="InterPro" id="IPR000253">
    <property type="entry name" value="FHA_dom"/>
</dbReference>
<dbReference type="InParanoid" id="F2U611"/>
<organism evidence="12">
    <name type="scientific">Salpingoeca rosetta (strain ATCC 50818 / BSB-021)</name>
    <dbReference type="NCBI Taxonomy" id="946362"/>
    <lineage>
        <taxon>Eukaryota</taxon>
        <taxon>Choanoflagellata</taxon>
        <taxon>Craspedida</taxon>
        <taxon>Salpingoecidae</taxon>
        <taxon>Salpingoeca</taxon>
    </lineage>
</organism>
<feature type="compositionally biased region" description="Gly residues" evidence="9">
    <location>
        <begin position="564"/>
        <end position="573"/>
    </location>
</feature>
<dbReference type="EMBL" id="GL832962">
    <property type="protein sequence ID" value="EGD82952.1"/>
    <property type="molecule type" value="Genomic_DNA"/>
</dbReference>
<dbReference type="Gene3D" id="2.60.200.20">
    <property type="match status" value="1"/>
</dbReference>
<evidence type="ECO:0000256" key="9">
    <source>
        <dbReference type="SAM" id="MobiDB-lite"/>
    </source>
</evidence>
<feature type="compositionally biased region" description="Basic residues" evidence="9">
    <location>
        <begin position="161"/>
        <end position="176"/>
    </location>
</feature>
<feature type="compositionally biased region" description="Basic residues" evidence="9">
    <location>
        <begin position="359"/>
        <end position="372"/>
    </location>
</feature>
<gene>
    <name evidence="11" type="ORF">PTSG_03587</name>
</gene>
<feature type="coiled-coil region" evidence="8">
    <location>
        <begin position="1164"/>
        <end position="1253"/>
    </location>
</feature>
<feature type="region of interest" description="Disordered" evidence="9">
    <location>
        <begin position="293"/>
        <end position="590"/>
    </location>
</feature>
<evidence type="ECO:0000256" key="1">
    <source>
        <dbReference type="ARBA" id="ARBA00004120"/>
    </source>
</evidence>
<feature type="compositionally biased region" description="Basic and acidic residues" evidence="9">
    <location>
        <begin position="894"/>
        <end position="906"/>
    </location>
</feature>
<keyword evidence="5 8" id="KW-0175">Coiled coil</keyword>
<dbReference type="Pfam" id="PF00498">
    <property type="entry name" value="FHA"/>
    <property type="match status" value="1"/>
</dbReference>
<dbReference type="PANTHER" id="PTHR18879">
    <property type="entry name" value="CENTROSOMAL PROTEIN OF 290 KDA"/>
    <property type="match status" value="1"/>
</dbReference>
<feature type="compositionally biased region" description="Basic residues" evidence="9">
    <location>
        <begin position="438"/>
        <end position="449"/>
    </location>
</feature>
<proteinExistence type="predicted"/>
<keyword evidence="12" id="KW-1185">Reference proteome</keyword>
<feature type="region of interest" description="Disordered" evidence="9">
    <location>
        <begin position="1308"/>
        <end position="1327"/>
    </location>
</feature>
<dbReference type="InterPro" id="IPR008984">
    <property type="entry name" value="SMAD_FHA_dom_sf"/>
</dbReference>
<feature type="compositionally biased region" description="Basic and acidic residues" evidence="9">
    <location>
        <begin position="1432"/>
        <end position="1441"/>
    </location>
</feature>
<keyword evidence="7" id="KW-0966">Cell projection</keyword>
<feature type="coiled-coil region" evidence="8">
    <location>
        <begin position="704"/>
        <end position="805"/>
    </location>
</feature>
<sequence length="1786" mass="198565">MGDHVQDDPRDRGGGREKRKQAAAQQTPPSSKLEHAKTLPPTLPRVQLRTVAGLHELCKAETMVGTDSEGCDVWLGSRTCDPRHAVIYFDTNKRSFLVKDLKSRVGTFVNDVKVRAPVELRDKDVIRFGTDPKTHRVEMLHDKEDLVYDKRTRSYVEASHLKRPARSTSHRRRHRSPSHEQRSAVVSIRQTIQSPAKHGRGNETLEMQYVVDPRSSSWLEQSIANLQDSLEFRNANANRNRNRNRDALRRPDVRQLRSEYDAATANDQPSPPTRAPRARVDLFKPSEAAVAALPVTGGPQHGMDQLHDPRDTRHRHGAARAREHHDDARGRASPLSRSPSPGAPANASDGRRVHPPSSSHRHHHRHRHRRHRADSGDERRVDDGWMSPPPIAHDHTRARRPQSRRSSRGSNGGVDAHRDHNNPGHDAYDAYDDDHDRQRRRRRHQRRSRVRDVSDTEHSDIDSSDERHRHRDERYLEGNGTPPRRRQPRPPSPVAAGAAAHRPQPPAGHRPQSGFRRRSSARVGRRGSGVDHEAPIDNTPRQERAPTRGIAFNIALDDNDDARGGAGAGGGGAKQHRNCRDDGGSNPNKRLDQLRTLASKGDVLEFKVAKTVHELKGLHEQLSLTLPKQLLHTLSALDHVDVTQQLHASTARQTAAQNASEDTLLDLIQDVVSRVTSCSSAVNAAFPSLKRGVEEFVGRQETQHKQAHAQSDQLRAQLRRAEDELKDLQAQLDEEVTAKREAHTKARTATRQLDKIQHQLQSVEAASDHERQQLLDAQDVLKAEIEDLKRHLSDARRKLDAQTQLTYQYSEQLQALRSQEEGSERSTRALHAQQDMCRQLEQQLQDAQQQLADKARAGEARQQELEDELERLRNERKQQQDRIRALEGQLSDGVHGEGATREEHASSFRTSSHTAELEQQQQRIAQLEATNAGLQQALAALGQQGDVAAELAQLRAENQRLRDKAQAGAQVQTMDTADTQHTPTSAEDVRALSNELSAACAAHATLEEQMRSQEEHWRAEVNGLNAEVRRLQHELQQQQQQQRQQQEEEQQRVQELEDRAAQQEAELTAQVKALQNQLQEKEAAYRQLETENQQLLSDLHTAAESTQRHNITLDGSMANHASTTSVFDHNPDDDTNNVNDGAATTTIGSPVPTITLPTIDARADERLREELQGAREQLLACEQQRDELSAEVAALKSHLASMRDACAQAENDKAALQQQLRQARSEAQRCVAEEQSSAAAAAVEEALARARQEHKASLAAVQRDCDAKIAHAQREADAAAASAKQEWQEECAQLQAKLEALEQERETQAAASSTQHQDLQAALSAAEHRNRELQAAVDGHKQRIAALETAVQTEQGRVVAAEEEAARVRVVAQGLEDAETQAKEELSLAVQQLKELLQEVNAGDADGDTAPQSREEQGSDTHGSSDSNNDFSSREARDETKASAVGDEDGGDHSNGPVGRRKADEARAASAALGNKSDGDALSRLLQMAEDSASQSSCACAETLRSLIAAARARVMDRLQQHSTRVTRVGAELRRARTQLEQAQATAAKAADALEEKEKEVAGVRAALQQEQLQLQEAKRQAQDAEQAAAAAKDEMKARVDAIRAELEREKEEAQRAAADEFVEEKKRGDAACEELQQLKQAHAAQAERLEARIADAQLLVQQRDAELRQLASDKGRLQTKIVETSKVSTQLREQLAQQTSLVATLQSEKEQAEANLEKALEDVSSLVADKAALEAELSQIKEGTISAHPYTRKRIDTLTQRLAKADKVIRSLKHQLTEQQSDKRR</sequence>
<dbReference type="RefSeq" id="XP_004995316.1">
    <property type="nucleotide sequence ID" value="XM_004995259.1"/>
</dbReference>
<feature type="compositionally biased region" description="Basic and acidic residues" evidence="9">
    <location>
        <begin position="853"/>
        <end position="885"/>
    </location>
</feature>
<dbReference type="GO" id="GO:0030030">
    <property type="term" value="P:cell projection organization"/>
    <property type="evidence" value="ECO:0007669"/>
    <property type="project" value="UniProtKB-KW"/>
</dbReference>
<evidence type="ECO:0000256" key="7">
    <source>
        <dbReference type="ARBA" id="ARBA00023273"/>
    </source>
</evidence>
<feature type="compositionally biased region" description="Basic and acidic residues" evidence="9">
    <location>
        <begin position="1045"/>
        <end position="1061"/>
    </location>
</feature>
<evidence type="ECO:0000256" key="5">
    <source>
        <dbReference type="ARBA" id="ARBA00023054"/>
    </source>
</evidence>
<feature type="region of interest" description="Disordered" evidence="9">
    <location>
        <begin position="1403"/>
        <end position="1476"/>
    </location>
</feature>
<feature type="region of interest" description="Disordered" evidence="9">
    <location>
        <begin position="235"/>
        <end position="254"/>
    </location>
</feature>
<name>F2U611_SALR5</name>
<feature type="compositionally biased region" description="Basic and acidic residues" evidence="9">
    <location>
        <begin position="450"/>
        <end position="476"/>
    </location>
</feature>
<feature type="region of interest" description="Disordered" evidence="9">
    <location>
        <begin position="965"/>
        <end position="984"/>
    </location>
</feature>
<feature type="compositionally biased region" description="Polar residues" evidence="9">
    <location>
        <begin position="1420"/>
        <end position="1431"/>
    </location>
</feature>
<keyword evidence="3" id="KW-0963">Cytoplasm</keyword>
<keyword evidence="4" id="KW-0970">Cilium biogenesis/degradation</keyword>
<feature type="compositionally biased region" description="Basic and acidic residues" evidence="9">
    <location>
        <begin position="415"/>
        <end position="428"/>
    </location>
</feature>
<evidence type="ECO:0000256" key="8">
    <source>
        <dbReference type="SAM" id="Coils"/>
    </source>
</evidence>
<dbReference type="SUPFAM" id="SSF49879">
    <property type="entry name" value="SMAD/FHA domain"/>
    <property type="match status" value="1"/>
</dbReference>
<feature type="compositionally biased region" description="Low complexity" evidence="9">
    <location>
        <begin position="1034"/>
        <end position="1044"/>
    </location>
</feature>
<feature type="region of interest" description="Disordered" evidence="9">
    <location>
        <begin position="159"/>
        <end position="204"/>
    </location>
</feature>
<feature type="domain" description="FHA" evidence="10">
    <location>
        <begin position="62"/>
        <end position="114"/>
    </location>
</feature>
<dbReference type="STRING" id="946362.F2U611"/>
<accession>F2U611</accession>
<feature type="compositionally biased region" description="Basic and acidic residues" evidence="9">
    <location>
        <begin position="1"/>
        <end position="16"/>
    </location>
</feature>
<reference evidence="11" key="1">
    <citation type="submission" date="2009-08" db="EMBL/GenBank/DDBJ databases">
        <title>Annotation of Salpingoeca rosetta.</title>
        <authorList>
            <consortium name="The Broad Institute Genome Sequencing Platform"/>
            <person name="Russ C."/>
            <person name="Cuomo C."/>
            <person name="Burger G."/>
            <person name="Gray M.W."/>
            <person name="Holland P.W.H."/>
            <person name="King N."/>
            <person name="Lang F.B.F."/>
            <person name="Roger A.J."/>
            <person name="Ruiz-Trillo I."/>
            <person name="Young S.K."/>
            <person name="Zeng Q."/>
            <person name="Gargeya S."/>
            <person name="Alvarado L."/>
            <person name="Berlin A."/>
            <person name="Chapman S.B."/>
            <person name="Chen Z."/>
            <person name="Freedman E."/>
            <person name="Gellesch M."/>
            <person name="Goldberg J."/>
            <person name="Griggs A."/>
            <person name="Gujja S."/>
            <person name="Heilman E."/>
            <person name="Heiman D."/>
            <person name="Howarth C."/>
            <person name="Mehta T."/>
            <person name="Neiman D."/>
            <person name="Pearson M."/>
            <person name="Roberts A."/>
            <person name="Saif S."/>
            <person name="Shea T."/>
            <person name="Shenoy N."/>
            <person name="Sisk P."/>
            <person name="Stolte C."/>
            <person name="Sykes S."/>
            <person name="White J."/>
            <person name="Yandava C."/>
            <person name="Haas B."/>
            <person name="Nusbaum C."/>
            <person name="Birren B."/>
        </authorList>
    </citation>
    <scope>NUCLEOTIDE SEQUENCE [LARGE SCALE GENOMIC DNA]</scope>
    <source>
        <strain evidence="11">ATCC 50818</strain>
    </source>
</reference>
<protein>
    <recommendedName>
        <fullName evidence="10">FHA domain-containing protein</fullName>
    </recommendedName>
</protein>
<evidence type="ECO:0000313" key="12">
    <source>
        <dbReference type="Proteomes" id="UP000007799"/>
    </source>
</evidence>
<dbReference type="GeneID" id="16075898"/>